<feature type="region of interest" description="Disordered" evidence="1">
    <location>
        <begin position="1"/>
        <end position="39"/>
    </location>
</feature>
<name>A0A9P6LNY2_9PEZI</name>
<dbReference type="AlphaFoldDB" id="A0A9P6LNY2"/>
<dbReference type="RefSeq" id="XP_038749631.1">
    <property type="nucleotide sequence ID" value="XM_038884843.1"/>
</dbReference>
<organism evidence="2 3">
    <name type="scientific">Colletotrichum karsti</name>
    <dbReference type="NCBI Taxonomy" id="1095194"/>
    <lineage>
        <taxon>Eukaryota</taxon>
        <taxon>Fungi</taxon>
        <taxon>Dikarya</taxon>
        <taxon>Ascomycota</taxon>
        <taxon>Pezizomycotina</taxon>
        <taxon>Sordariomycetes</taxon>
        <taxon>Hypocreomycetidae</taxon>
        <taxon>Glomerellales</taxon>
        <taxon>Glomerellaceae</taxon>
        <taxon>Colletotrichum</taxon>
        <taxon>Colletotrichum boninense species complex</taxon>
    </lineage>
</organism>
<keyword evidence="3" id="KW-1185">Reference proteome</keyword>
<reference evidence="2" key="2">
    <citation type="submission" date="2020-11" db="EMBL/GenBank/DDBJ databases">
        <title>Whole genome sequencing of Colletotrichum sp.</title>
        <authorList>
            <person name="Li H."/>
        </authorList>
    </citation>
    <scope>NUCLEOTIDE SEQUENCE</scope>
    <source>
        <strain evidence="2">CkLH20</strain>
    </source>
</reference>
<feature type="compositionally biased region" description="Basic and acidic residues" evidence="1">
    <location>
        <begin position="16"/>
        <end position="28"/>
    </location>
</feature>
<evidence type="ECO:0008006" key="4">
    <source>
        <dbReference type="Google" id="ProtNLM"/>
    </source>
</evidence>
<sequence>MPPRRRNAAAEPEPEPEAHQPSDTEYDRTSPGSFEEYDPVPQFFGTTFTTHRVSPLYIGAGALKTTRLTTLSQRLRDTLVGDVVRGVQVGLEGNDSSVGRLGSLEKVRFRWVGVDALLGGAEDPEADVSRDLRSDSVGGGISSTKRALVLEMSYENGFCSAVLLPSSTEKRPEASDVIQPTNLLNVPGSLAGTTSTDDGHFLHLPLLLLRMPTPLKVVIIDFLSSVFDCRISPMRLGTKFLAAAWERWIEDAGLPSEGPLAKDLVLTLGFYIPPAALEDGENDLPAEGLGIKSIEVVILADDLERFAKEGRTPANDTTTKRKAFTQGYENDARKRKRLAGGKSDEGWGWRHDGNQQDQQLFLNAVGTYLDKHLALNLFHPGVRITKVSCGGFVLAEGRFRLHTPPGDEDEVFEPARNLVESLVASAAS</sequence>
<dbReference type="EMBL" id="JAATWM020000005">
    <property type="protein sequence ID" value="KAF9880170.1"/>
    <property type="molecule type" value="Genomic_DNA"/>
</dbReference>
<protein>
    <recommendedName>
        <fullName evidence="4">Siroheme synthase</fullName>
    </recommendedName>
</protein>
<dbReference type="Pfam" id="PF13092">
    <property type="entry name" value="CENP-L"/>
    <property type="match status" value="1"/>
</dbReference>
<reference evidence="2" key="1">
    <citation type="submission" date="2020-03" db="EMBL/GenBank/DDBJ databases">
        <authorList>
            <person name="He L."/>
        </authorList>
    </citation>
    <scope>NUCLEOTIDE SEQUENCE</scope>
    <source>
        <strain evidence="2">CkLH20</strain>
    </source>
</reference>
<proteinExistence type="predicted"/>
<evidence type="ECO:0000313" key="2">
    <source>
        <dbReference type="EMBL" id="KAF9880170.1"/>
    </source>
</evidence>
<dbReference type="Proteomes" id="UP000781932">
    <property type="component" value="Unassembled WGS sequence"/>
</dbReference>
<gene>
    <name evidence="2" type="ORF">CkaCkLH20_02124</name>
</gene>
<dbReference type="GeneID" id="62157917"/>
<dbReference type="OrthoDB" id="8864979at2759"/>
<accession>A0A9P6LNY2</accession>
<comment type="caution">
    <text evidence="2">The sequence shown here is derived from an EMBL/GenBank/DDBJ whole genome shotgun (WGS) entry which is preliminary data.</text>
</comment>
<dbReference type="InterPro" id="IPR025204">
    <property type="entry name" value="CENP-L"/>
</dbReference>
<evidence type="ECO:0000256" key="1">
    <source>
        <dbReference type="SAM" id="MobiDB-lite"/>
    </source>
</evidence>
<evidence type="ECO:0000313" key="3">
    <source>
        <dbReference type="Proteomes" id="UP000781932"/>
    </source>
</evidence>